<protein>
    <submittedName>
        <fullName evidence="1">Uncharacterized protein</fullName>
    </submittedName>
</protein>
<dbReference type="Proteomes" id="UP000800038">
    <property type="component" value="Unassembled WGS sequence"/>
</dbReference>
<proteinExistence type="predicted"/>
<name>A0A6A5SX08_9PLEO</name>
<feature type="non-terminal residue" evidence="1">
    <location>
        <position position="148"/>
    </location>
</feature>
<evidence type="ECO:0000313" key="1">
    <source>
        <dbReference type="EMBL" id="KAF1945021.1"/>
    </source>
</evidence>
<reference evidence="1" key="1">
    <citation type="journal article" date="2020" name="Stud. Mycol.">
        <title>101 Dothideomycetes genomes: a test case for predicting lifestyles and emergence of pathogens.</title>
        <authorList>
            <person name="Haridas S."/>
            <person name="Albert R."/>
            <person name="Binder M."/>
            <person name="Bloem J."/>
            <person name="Labutti K."/>
            <person name="Salamov A."/>
            <person name="Andreopoulos B."/>
            <person name="Baker S."/>
            <person name="Barry K."/>
            <person name="Bills G."/>
            <person name="Bluhm B."/>
            <person name="Cannon C."/>
            <person name="Castanera R."/>
            <person name="Culley D."/>
            <person name="Daum C."/>
            <person name="Ezra D."/>
            <person name="Gonzalez J."/>
            <person name="Henrissat B."/>
            <person name="Kuo A."/>
            <person name="Liang C."/>
            <person name="Lipzen A."/>
            <person name="Lutzoni F."/>
            <person name="Magnuson J."/>
            <person name="Mondo S."/>
            <person name="Nolan M."/>
            <person name="Ohm R."/>
            <person name="Pangilinan J."/>
            <person name="Park H.-J."/>
            <person name="Ramirez L."/>
            <person name="Alfaro M."/>
            <person name="Sun H."/>
            <person name="Tritt A."/>
            <person name="Yoshinaga Y."/>
            <person name="Zwiers L.-H."/>
            <person name="Turgeon B."/>
            <person name="Goodwin S."/>
            <person name="Spatafora J."/>
            <person name="Crous P."/>
            <person name="Grigoriev I."/>
        </authorList>
    </citation>
    <scope>NUCLEOTIDE SEQUENCE</scope>
    <source>
        <strain evidence="1">CBS 161.51</strain>
    </source>
</reference>
<feature type="non-terminal residue" evidence="1">
    <location>
        <position position="1"/>
    </location>
</feature>
<accession>A0A6A5SX08</accession>
<dbReference type="EMBL" id="ML976012">
    <property type="protein sequence ID" value="KAF1945021.1"/>
    <property type="molecule type" value="Genomic_DNA"/>
</dbReference>
<keyword evidence="2" id="KW-1185">Reference proteome</keyword>
<evidence type="ECO:0000313" key="2">
    <source>
        <dbReference type="Proteomes" id="UP000800038"/>
    </source>
</evidence>
<dbReference type="AlphaFoldDB" id="A0A6A5SX08"/>
<organism evidence="1 2">
    <name type="scientific">Clathrospora elynae</name>
    <dbReference type="NCBI Taxonomy" id="706981"/>
    <lineage>
        <taxon>Eukaryota</taxon>
        <taxon>Fungi</taxon>
        <taxon>Dikarya</taxon>
        <taxon>Ascomycota</taxon>
        <taxon>Pezizomycotina</taxon>
        <taxon>Dothideomycetes</taxon>
        <taxon>Pleosporomycetidae</taxon>
        <taxon>Pleosporales</taxon>
        <taxon>Diademaceae</taxon>
        <taxon>Clathrospora</taxon>
    </lineage>
</organism>
<dbReference type="OrthoDB" id="3679949at2759"/>
<sequence length="148" mass="16877">YNGLDWERVPHLEKRQKEHSRGAPSWIYRHGWPFYYQTNKRNYWLCCYYHINKKLGGKYDAGSTSAAATHLGKGVRSHGMSAAGPVRFSRDPNQGTLVALMRDSNVKVSQSIANEISLSFAKRKFLDALADWVAAKNQSLRVIEMPTF</sequence>
<gene>
    <name evidence="1" type="ORF">EJ02DRAFT_327804</name>
</gene>